<evidence type="ECO:0000313" key="2">
    <source>
        <dbReference type="EMBL" id="OUM72202.1"/>
    </source>
</evidence>
<dbReference type="EMBL" id="LOHF01000019">
    <property type="protein sequence ID" value="OUM72202.1"/>
    <property type="molecule type" value="Genomic_DNA"/>
</dbReference>
<dbReference type="PROSITE" id="PS51318">
    <property type="entry name" value="TAT"/>
    <property type="match status" value="1"/>
</dbReference>
<feature type="region of interest" description="Disordered" evidence="1">
    <location>
        <begin position="1"/>
        <end position="21"/>
    </location>
</feature>
<feature type="compositionally biased region" description="Polar residues" evidence="1">
    <location>
        <begin position="1"/>
        <end position="15"/>
    </location>
</feature>
<dbReference type="RefSeq" id="WP_087271711.1">
    <property type="nucleotide sequence ID" value="NZ_CP167995.1"/>
</dbReference>
<name>A0A1Y3P0C7_9PSED</name>
<reference evidence="2 3" key="1">
    <citation type="journal article" date="2017" name="Syst. Appl. Microbiol.">
        <title>Pseudomonas caspiana sp. nov., a citrus pathogen in the Pseudomonas syringae phylogenetic group.</title>
        <authorList>
            <person name="Busquets A."/>
            <person name="Gomila M."/>
            <person name="Beiki F."/>
            <person name="Mulet M."/>
            <person name="Rahimian H."/>
            <person name="Garcia-Valdes E."/>
            <person name="Lalucat J."/>
        </authorList>
    </citation>
    <scope>NUCLEOTIDE SEQUENCE [LARGE SCALE GENOMIC DNA]</scope>
    <source>
        <strain evidence="2 3">FBF102</strain>
    </source>
</reference>
<comment type="caution">
    <text evidence="2">The sequence shown here is derived from an EMBL/GenBank/DDBJ whole genome shotgun (WGS) entry which is preliminary data.</text>
</comment>
<accession>A0A1Y3P0C7</accession>
<dbReference type="InterPro" id="IPR024651">
    <property type="entry name" value="FAD-SLDH_ssu"/>
</dbReference>
<proteinExistence type="predicted"/>
<dbReference type="OrthoDB" id="8635030at2"/>
<gene>
    <name evidence="2" type="ORF">AUC60_19975</name>
</gene>
<sequence>MDTSMTDKQASTQPESPAGVSRRNLLRGSVALGLMGLVGGMLPWQSVLAAEQSSADFIALSQFLVSRPVNPVLAARYYTALAKRAPNFAGNAAALKQLIADNNLKHVDEYLKLANPDASLKATATSIIAAWYLGIVGEAADAELVAFSEAMMYLPTHGTLIVPTYGSGPATWGPKPADTKDSRI</sequence>
<evidence type="ECO:0000313" key="3">
    <source>
        <dbReference type="Proteomes" id="UP000195440"/>
    </source>
</evidence>
<keyword evidence="3" id="KW-1185">Reference proteome</keyword>
<evidence type="ECO:0000256" key="1">
    <source>
        <dbReference type="SAM" id="MobiDB-lite"/>
    </source>
</evidence>
<dbReference type="InterPro" id="IPR006311">
    <property type="entry name" value="TAT_signal"/>
</dbReference>
<dbReference type="Proteomes" id="UP000195440">
    <property type="component" value="Unassembled WGS sequence"/>
</dbReference>
<protein>
    <submittedName>
        <fullName evidence="2">Sorbitol dehydrogenase</fullName>
    </submittedName>
</protein>
<dbReference type="AlphaFoldDB" id="A0A1Y3P0C7"/>
<organism evidence="2 3">
    <name type="scientific">Pseudomonas caspiana</name>
    <dbReference type="NCBI Taxonomy" id="1451454"/>
    <lineage>
        <taxon>Bacteria</taxon>
        <taxon>Pseudomonadati</taxon>
        <taxon>Pseudomonadota</taxon>
        <taxon>Gammaproteobacteria</taxon>
        <taxon>Pseudomonadales</taxon>
        <taxon>Pseudomonadaceae</taxon>
        <taxon>Pseudomonas</taxon>
    </lineage>
</organism>
<dbReference type="Pfam" id="PF12318">
    <property type="entry name" value="FAD-SLDH"/>
    <property type="match status" value="1"/>
</dbReference>